<keyword evidence="3" id="KW-1185">Reference proteome</keyword>
<reference evidence="2 3" key="1">
    <citation type="submission" date="2017-02" db="EMBL/GenBank/DDBJ databases">
        <authorList>
            <person name="Peterson S.W."/>
        </authorList>
    </citation>
    <scope>NUCLEOTIDE SEQUENCE [LARGE SCALE GENOMIC DNA]</scope>
    <source>
        <strain evidence="2 3">M1</strain>
    </source>
</reference>
<accession>A0A1T5IJK3</accession>
<dbReference type="STRING" id="36842.SAMN02194393_00461"/>
<keyword evidence="2" id="KW-0413">Isomerase</keyword>
<evidence type="ECO:0000259" key="1">
    <source>
        <dbReference type="Pfam" id="PF01261"/>
    </source>
</evidence>
<dbReference type="Proteomes" id="UP000190285">
    <property type="component" value="Unassembled WGS sequence"/>
</dbReference>
<dbReference type="OrthoDB" id="1705770at2"/>
<dbReference type="InterPro" id="IPR036237">
    <property type="entry name" value="Xyl_isomerase-like_sf"/>
</dbReference>
<proteinExistence type="predicted"/>
<sequence length="277" mass="32194">MKIGFTLDEKIFNKITQSELLSYAKKLGVSSVEISPDKNILPKNTYYEIAKLCSELEIDINFHVPYFADSFLYEIMNFTEYKKEIKTKYEDLISMIVDIQNIICKSSTLIIHGASYDDAKEKNTALYNTLNFLNWILNFLDNKNIDLNLALETLNKNENVIGNSREDIQYNLNKFRGSKLGICLDICHDAFNYYPGKPPLNDDFLSNIIYCHIHGINIEKSISHISLKESDIDFKTYINFLIDKQYNNILNLELLVSYCGENYLNNLFGDIEFIRNF</sequence>
<dbReference type="EMBL" id="FUZT01000001">
    <property type="protein sequence ID" value="SKC39327.1"/>
    <property type="molecule type" value="Genomic_DNA"/>
</dbReference>
<dbReference type="SUPFAM" id="SSF51658">
    <property type="entry name" value="Xylose isomerase-like"/>
    <property type="match status" value="1"/>
</dbReference>
<dbReference type="GO" id="GO:0016853">
    <property type="term" value="F:isomerase activity"/>
    <property type="evidence" value="ECO:0007669"/>
    <property type="project" value="UniProtKB-KW"/>
</dbReference>
<evidence type="ECO:0000313" key="3">
    <source>
        <dbReference type="Proteomes" id="UP000190285"/>
    </source>
</evidence>
<dbReference type="AlphaFoldDB" id="A0A1T5IJK3"/>
<name>A0A1T5IJK3_9FIRM</name>
<feature type="domain" description="Xylose isomerase-like TIM barrel" evidence="1">
    <location>
        <begin position="22"/>
        <end position="254"/>
    </location>
</feature>
<gene>
    <name evidence="2" type="ORF">SAMN02194393_00461</name>
</gene>
<dbReference type="RefSeq" id="WP_079489033.1">
    <property type="nucleotide sequence ID" value="NZ_FUZT01000001.1"/>
</dbReference>
<dbReference type="Pfam" id="PF01261">
    <property type="entry name" value="AP_endonuc_2"/>
    <property type="match status" value="1"/>
</dbReference>
<protein>
    <submittedName>
        <fullName evidence="2">Sugar phosphate isomerase/epimerase</fullName>
    </submittedName>
</protein>
<dbReference type="InterPro" id="IPR013022">
    <property type="entry name" value="Xyl_isomerase-like_TIM-brl"/>
</dbReference>
<evidence type="ECO:0000313" key="2">
    <source>
        <dbReference type="EMBL" id="SKC39327.1"/>
    </source>
</evidence>
<organism evidence="2 3">
    <name type="scientific">Maledivibacter halophilus</name>
    <dbReference type="NCBI Taxonomy" id="36842"/>
    <lineage>
        <taxon>Bacteria</taxon>
        <taxon>Bacillati</taxon>
        <taxon>Bacillota</taxon>
        <taxon>Clostridia</taxon>
        <taxon>Peptostreptococcales</taxon>
        <taxon>Caminicellaceae</taxon>
        <taxon>Maledivibacter</taxon>
    </lineage>
</organism>
<dbReference type="Gene3D" id="3.20.20.150">
    <property type="entry name" value="Divalent-metal-dependent TIM barrel enzymes"/>
    <property type="match status" value="1"/>
</dbReference>